<comment type="caution">
    <text evidence="2">The sequence shown here is derived from an EMBL/GenBank/DDBJ whole genome shotgun (WGS) entry which is preliminary data.</text>
</comment>
<dbReference type="Pfam" id="PF06185">
    <property type="entry name" value="YecM"/>
    <property type="match status" value="1"/>
</dbReference>
<sequence length="120" mass="13606">EKEKKEEEKEAPLTSRERRRLPEKNRKKKERQKLKKSRQKLASAFHASLQSSVPLFLSNLTSALSSTHSINTSSYQCDHVCWRTATQSSYDSLTLALNSAPHLFSLLVEGPIGGRMISTY</sequence>
<feature type="compositionally biased region" description="Basic residues" evidence="1">
    <location>
        <begin position="17"/>
        <end position="39"/>
    </location>
</feature>
<keyword evidence="3" id="KW-1185">Reference proteome</keyword>
<accession>A0A9W6ZNT9</accession>
<name>A0A9W6ZNT9_9STRA</name>
<dbReference type="Proteomes" id="UP001165082">
    <property type="component" value="Unassembled WGS sequence"/>
</dbReference>
<proteinExistence type="predicted"/>
<feature type="compositionally biased region" description="Basic and acidic residues" evidence="1">
    <location>
        <begin position="1"/>
        <end position="11"/>
    </location>
</feature>
<gene>
    <name evidence="2" type="ORF">TrRE_jg11299</name>
</gene>
<dbReference type="EMBL" id="BRXZ01004817">
    <property type="protein sequence ID" value="GMH55636.1"/>
    <property type="molecule type" value="Genomic_DNA"/>
</dbReference>
<dbReference type="InterPro" id="IPR010393">
    <property type="entry name" value="DUF991_YecM-like"/>
</dbReference>
<organism evidence="2 3">
    <name type="scientific">Triparma retinervis</name>
    <dbReference type="NCBI Taxonomy" id="2557542"/>
    <lineage>
        <taxon>Eukaryota</taxon>
        <taxon>Sar</taxon>
        <taxon>Stramenopiles</taxon>
        <taxon>Ochrophyta</taxon>
        <taxon>Bolidophyceae</taxon>
        <taxon>Parmales</taxon>
        <taxon>Triparmaceae</taxon>
        <taxon>Triparma</taxon>
    </lineage>
</organism>
<evidence type="ECO:0000256" key="1">
    <source>
        <dbReference type="SAM" id="MobiDB-lite"/>
    </source>
</evidence>
<dbReference type="AlphaFoldDB" id="A0A9W6ZNT9"/>
<evidence type="ECO:0000313" key="2">
    <source>
        <dbReference type="EMBL" id="GMH55636.1"/>
    </source>
</evidence>
<feature type="region of interest" description="Disordered" evidence="1">
    <location>
        <begin position="1"/>
        <end position="39"/>
    </location>
</feature>
<feature type="non-terminal residue" evidence="2">
    <location>
        <position position="1"/>
    </location>
</feature>
<protein>
    <submittedName>
        <fullName evidence="2">Uncharacterized protein</fullName>
    </submittedName>
</protein>
<dbReference type="InterPro" id="IPR029068">
    <property type="entry name" value="Glyas_Bleomycin-R_OHBP_Dase"/>
</dbReference>
<dbReference type="Gene3D" id="3.10.180.10">
    <property type="entry name" value="2,3-Dihydroxybiphenyl 1,2-Dioxygenase, domain 1"/>
    <property type="match status" value="1"/>
</dbReference>
<feature type="non-terminal residue" evidence="2">
    <location>
        <position position="120"/>
    </location>
</feature>
<evidence type="ECO:0000313" key="3">
    <source>
        <dbReference type="Proteomes" id="UP001165082"/>
    </source>
</evidence>
<reference evidence="2" key="1">
    <citation type="submission" date="2022-07" db="EMBL/GenBank/DDBJ databases">
        <title>Genome analysis of Parmales, a sister group of diatoms, reveals the evolutionary specialization of diatoms from phago-mixotrophs to photoautotrophs.</title>
        <authorList>
            <person name="Ban H."/>
            <person name="Sato S."/>
            <person name="Yoshikawa S."/>
            <person name="Kazumasa Y."/>
            <person name="Nakamura Y."/>
            <person name="Ichinomiya M."/>
            <person name="Saitoh K."/>
            <person name="Sato N."/>
            <person name="Blanc-Mathieu R."/>
            <person name="Endo H."/>
            <person name="Kuwata A."/>
            <person name="Ogata H."/>
        </authorList>
    </citation>
    <scope>NUCLEOTIDE SEQUENCE</scope>
</reference>